<name>A0A1R3JDY2_COCAP</name>
<dbReference type="Proteomes" id="UP000188268">
    <property type="component" value="Unassembled WGS sequence"/>
</dbReference>
<dbReference type="Gramene" id="OMO93028">
    <property type="protein sequence ID" value="OMO93028"/>
    <property type="gene ID" value="CCACVL1_06674"/>
</dbReference>
<accession>A0A1R3JDY2</accession>
<dbReference type="AlphaFoldDB" id="A0A1R3JDY2"/>
<evidence type="ECO:0000313" key="2">
    <source>
        <dbReference type="Proteomes" id="UP000188268"/>
    </source>
</evidence>
<organism evidence="1 2">
    <name type="scientific">Corchorus capsularis</name>
    <name type="common">Jute</name>
    <dbReference type="NCBI Taxonomy" id="210143"/>
    <lineage>
        <taxon>Eukaryota</taxon>
        <taxon>Viridiplantae</taxon>
        <taxon>Streptophyta</taxon>
        <taxon>Embryophyta</taxon>
        <taxon>Tracheophyta</taxon>
        <taxon>Spermatophyta</taxon>
        <taxon>Magnoliopsida</taxon>
        <taxon>eudicotyledons</taxon>
        <taxon>Gunneridae</taxon>
        <taxon>Pentapetalae</taxon>
        <taxon>rosids</taxon>
        <taxon>malvids</taxon>
        <taxon>Malvales</taxon>
        <taxon>Malvaceae</taxon>
        <taxon>Grewioideae</taxon>
        <taxon>Apeibeae</taxon>
        <taxon>Corchorus</taxon>
    </lineage>
</organism>
<evidence type="ECO:0000313" key="1">
    <source>
        <dbReference type="EMBL" id="OMO93028.1"/>
    </source>
</evidence>
<gene>
    <name evidence="1" type="ORF">CCACVL1_06674</name>
</gene>
<protein>
    <submittedName>
        <fullName evidence="1">Uncharacterized protein</fullName>
    </submittedName>
</protein>
<proteinExistence type="predicted"/>
<comment type="caution">
    <text evidence="1">The sequence shown here is derived from an EMBL/GenBank/DDBJ whole genome shotgun (WGS) entry which is preliminary data.</text>
</comment>
<reference evidence="1 2" key="1">
    <citation type="submission" date="2013-09" db="EMBL/GenBank/DDBJ databases">
        <title>Corchorus capsularis genome sequencing.</title>
        <authorList>
            <person name="Alam M."/>
            <person name="Haque M.S."/>
            <person name="Islam M.S."/>
            <person name="Emdad E.M."/>
            <person name="Islam M.M."/>
            <person name="Ahmed B."/>
            <person name="Halim A."/>
            <person name="Hossen Q.M.M."/>
            <person name="Hossain M.Z."/>
            <person name="Ahmed R."/>
            <person name="Khan M.M."/>
            <person name="Islam R."/>
            <person name="Rashid M.M."/>
            <person name="Khan S.A."/>
            <person name="Rahman M.S."/>
            <person name="Alam M."/>
        </authorList>
    </citation>
    <scope>NUCLEOTIDE SEQUENCE [LARGE SCALE GENOMIC DNA]</scope>
    <source>
        <strain evidence="2">cv. CVL-1</strain>
        <tissue evidence="1">Whole seedling</tissue>
    </source>
</reference>
<keyword evidence="2" id="KW-1185">Reference proteome</keyword>
<sequence length="33" mass="3992">MAVMGFIIRDRDIWLLTKQNNKPTNLYIKQLEQ</sequence>
<dbReference type="EMBL" id="AWWV01008122">
    <property type="protein sequence ID" value="OMO93028.1"/>
    <property type="molecule type" value="Genomic_DNA"/>
</dbReference>